<dbReference type="Proteomes" id="UP000771797">
    <property type="component" value="Unassembled WGS sequence"/>
</dbReference>
<dbReference type="EMBL" id="AQPF01000002">
    <property type="protein sequence ID" value="KAF0807957.1"/>
    <property type="molecule type" value="Genomic_DNA"/>
</dbReference>
<sequence>MPPPQAVAGLVSMNSHVFAAKAASHKEEATEPLWEAALAANTVCRSGSGSSQNDGVPVALLILERIAMLVA</sequence>
<evidence type="ECO:0000313" key="1">
    <source>
        <dbReference type="EMBL" id="KAF0807957.1"/>
    </source>
</evidence>
<keyword evidence="2" id="KW-1185">Reference proteome</keyword>
<comment type="caution">
    <text evidence="1">The sequence shown here is derived from an EMBL/GenBank/DDBJ whole genome shotgun (WGS) entry which is preliminary data.</text>
</comment>
<gene>
    <name evidence="1" type="ORF">A6D6_00347</name>
</gene>
<reference evidence="1 2" key="1">
    <citation type="submission" date="2012-09" db="EMBL/GenBank/DDBJ databases">
        <title>Genome Sequence of alkane-degrading Bacterium Alcanivorax sp. 6-D-6.</title>
        <authorList>
            <person name="Lai Q."/>
            <person name="Shao Z."/>
        </authorList>
    </citation>
    <scope>NUCLEOTIDE SEQUENCE [LARGE SCALE GENOMIC DNA]</scope>
    <source>
        <strain evidence="1 2">6-D-6</strain>
    </source>
</reference>
<name>A0ABQ6YCK5_9GAMM</name>
<accession>A0ABQ6YCK5</accession>
<evidence type="ECO:0000313" key="2">
    <source>
        <dbReference type="Proteomes" id="UP000771797"/>
    </source>
</evidence>
<protein>
    <submittedName>
        <fullName evidence="1">Uncharacterized protein</fullName>
    </submittedName>
</protein>
<proteinExistence type="predicted"/>
<organism evidence="1 2">
    <name type="scientific">Alcanivorax xiamenensis</name>
    <dbReference type="NCBI Taxonomy" id="1177156"/>
    <lineage>
        <taxon>Bacteria</taxon>
        <taxon>Pseudomonadati</taxon>
        <taxon>Pseudomonadota</taxon>
        <taxon>Gammaproteobacteria</taxon>
        <taxon>Oceanospirillales</taxon>
        <taxon>Alcanivoracaceae</taxon>
        <taxon>Alcanivorax</taxon>
    </lineage>
</organism>